<reference evidence="1" key="1">
    <citation type="submission" date="2021-09" db="EMBL/GenBank/DDBJ databases">
        <authorList>
            <consortium name="AG Swart"/>
            <person name="Singh M."/>
            <person name="Singh A."/>
            <person name="Seah K."/>
            <person name="Emmerich C."/>
        </authorList>
    </citation>
    <scope>NUCLEOTIDE SEQUENCE</scope>
    <source>
        <strain evidence="1">ATCC30299</strain>
    </source>
</reference>
<name>A0AAU9JEH8_9CILI</name>
<dbReference type="EMBL" id="CAJZBQ010000040">
    <property type="protein sequence ID" value="CAG9326456.1"/>
    <property type="molecule type" value="Genomic_DNA"/>
</dbReference>
<dbReference type="AlphaFoldDB" id="A0AAU9JEH8"/>
<proteinExistence type="predicted"/>
<accession>A0AAU9JEH8</accession>
<keyword evidence="2" id="KW-1185">Reference proteome</keyword>
<dbReference type="Proteomes" id="UP001162131">
    <property type="component" value="Unassembled WGS sequence"/>
</dbReference>
<evidence type="ECO:0000313" key="2">
    <source>
        <dbReference type="Proteomes" id="UP001162131"/>
    </source>
</evidence>
<comment type="caution">
    <text evidence="1">The sequence shown here is derived from an EMBL/GenBank/DDBJ whole genome shotgun (WGS) entry which is preliminary data.</text>
</comment>
<evidence type="ECO:0000313" key="1">
    <source>
        <dbReference type="EMBL" id="CAG9326456.1"/>
    </source>
</evidence>
<organism evidence="1 2">
    <name type="scientific">Blepharisma stoltei</name>
    <dbReference type="NCBI Taxonomy" id="1481888"/>
    <lineage>
        <taxon>Eukaryota</taxon>
        <taxon>Sar</taxon>
        <taxon>Alveolata</taxon>
        <taxon>Ciliophora</taxon>
        <taxon>Postciliodesmatophora</taxon>
        <taxon>Heterotrichea</taxon>
        <taxon>Heterotrichida</taxon>
        <taxon>Blepharismidae</taxon>
        <taxon>Blepharisma</taxon>
    </lineage>
</organism>
<gene>
    <name evidence="1" type="ORF">BSTOLATCC_MIC40883</name>
</gene>
<sequence>MWINKYIDCLEDKLQLESLIQVELLNKIDSNLNINETFFQTYTGGIVLMSLEQALRPKYKLHIGTANNFGEKTDGIFIPNPGESSTIIIHEFKILHVANYKEVLERANDALWQIYSKKYMDIAFRFKHSHFRSVIIRGIVLYKCSSTRKLTVFIKEHQFSYCDAEEIDNHFSTASGGILPLSSILSRDNSRMDLTEKARDKLGGNNIDELIEKIINKDPSLANIDKTYEEETLKRKINPGAEGKKLLRVSYNF</sequence>
<protein>
    <submittedName>
        <fullName evidence="1">Uncharacterized protein</fullName>
    </submittedName>
</protein>